<comment type="caution">
    <text evidence="11">The sequence shown here is derived from an EMBL/GenBank/DDBJ whole genome shotgun (WGS) entry which is preliminary data.</text>
</comment>
<evidence type="ECO:0000259" key="9">
    <source>
        <dbReference type="PROSITE" id="PS50110"/>
    </source>
</evidence>
<keyword evidence="5 8" id="KW-0238">DNA-binding</keyword>
<dbReference type="Pfam" id="PF00072">
    <property type="entry name" value="Response_reg"/>
    <property type="match status" value="1"/>
</dbReference>
<evidence type="ECO:0000313" key="11">
    <source>
        <dbReference type="EMBL" id="PXW87037.1"/>
    </source>
</evidence>
<feature type="domain" description="OmpR/PhoB-type" evidence="10">
    <location>
        <begin position="130"/>
        <end position="229"/>
    </location>
</feature>
<dbReference type="PANTHER" id="PTHR48111:SF21">
    <property type="entry name" value="DNA-BINDING DUAL MASTER TRANSCRIPTIONAL REGULATOR RPAA"/>
    <property type="match status" value="1"/>
</dbReference>
<evidence type="ECO:0000256" key="6">
    <source>
        <dbReference type="ARBA" id="ARBA00023163"/>
    </source>
</evidence>
<dbReference type="CDD" id="cd00383">
    <property type="entry name" value="trans_reg_C"/>
    <property type="match status" value="1"/>
</dbReference>
<dbReference type="PROSITE" id="PS50110">
    <property type="entry name" value="RESPONSE_REGULATORY"/>
    <property type="match status" value="1"/>
</dbReference>
<evidence type="ECO:0000256" key="5">
    <source>
        <dbReference type="ARBA" id="ARBA00023125"/>
    </source>
</evidence>
<dbReference type="OrthoDB" id="9790442at2"/>
<dbReference type="Gene3D" id="1.10.10.10">
    <property type="entry name" value="Winged helix-like DNA-binding domain superfamily/Winged helix DNA-binding domain"/>
    <property type="match status" value="1"/>
</dbReference>
<dbReference type="Proteomes" id="UP000247978">
    <property type="component" value="Unassembled WGS sequence"/>
</dbReference>
<accession>A0A2V3VYF1</accession>
<dbReference type="InterPro" id="IPR001789">
    <property type="entry name" value="Sig_transdc_resp-reg_receiver"/>
</dbReference>
<evidence type="ECO:0000256" key="4">
    <source>
        <dbReference type="ARBA" id="ARBA00023015"/>
    </source>
</evidence>
<evidence type="ECO:0000256" key="3">
    <source>
        <dbReference type="ARBA" id="ARBA00023012"/>
    </source>
</evidence>
<dbReference type="PROSITE" id="PS51755">
    <property type="entry name" value="OMPR_PHOB"/>
    <property type="match status" value="1"/>
</dbReference>
<reference evidence="11 12" key="1">
    <citation type="submission" date="2018-05" db="EMBL/GenBank/DDBJ databases">
        <title>Genomic Encyclopedia of Type Strains, Phase IV (KMG-IV): sequencing the most valuable type-strain genomes for metagenomic binning, comparative biology and taxonomic classification.</title>
        <authorList>
            <person name="Goeker M."/>
        </authorList>
    </citation>
    <scope>NUCLEOTIDE SEQUENCE [LARGE SCALE GENOMIC DNA]</scope>
    <source>
        <strain evidence="11 12">DSM 28556</strain>
    </source>
</reference>
<organism evidence="11 12">
    <name type="scientific">Pseudogracilibacillus auburnensis</name>
    <dbReference type="NCBI Taxonomy" id="1494959"/>
    <lineage>
        <taxon>Bacteria</taxon>
        <taxon>Bacillati</taxon>
        <taxon>Bacillota</taxon>
        <taxon>Bacilli</taxon>
        <taxon>Bacillales</taxon>
        <taxon>Bacillaceae</taxon>
        <taxon>Pseudogracilibacillus</taxon>
    </lineage>
</organism>
<dbReference type="InterPro" id="IPR039420">
    <property type="entry name" value="WalR-like"/>
</dbReference>
<keyword evidence="2 7" id="KW-0597">Phosphoprotein</keyword>
<feature type="DNA-binding region" description="OmpR/PhoB-type" evidence="8">
    <location>
        <begin position="130"/>
        <end position="229"/>
    </location>
</feature>
<dbReference type="RefSeq" id="WP_110395271.1">
    <property type="nucleotide sequence ID" value="NZ_JADIJL010000008.1"/>
</dbReference>
<gene>
    <name evidence="11" type="ORF">DFR56_106105</name>
</gene>
<comment type="subcellular location">
    <subcellularLocation>
        <location evidence="1">Cytoplasm</location>
    </subcellularLocation>
</comment>
<evidence type="ECO:0000256" key="2">
    <source>
        <dbReference type="ARBA" id="ARBA00022553"/>
    </source>
</evidence>
<dbReference type="GO" id="GO:0000156">
    <property type="term" value="F:phosphorelay response regulator activity"/>
    <property type="evidence" value="ECO:0007669"/>
    <property type="project" value="TreeGrafter"/>
</dbReference>
<keyword evidence="6" id="KW-0804">Transcription</keyword>
<keyword evidence="4" id="KW-0805">Transcription regulation</keyword>
<evidence type="ECO:0000313" key="12">
    <source>
        <dbReference type="Proteomes" id="UP000247978"/>
    </source>
</evidence>
<dbReference type="CDD" id="cd17574">
    <property type="entry name" value="REC_OmpR"/>
    <property type="match status" value="1"/>
</dbReference>
<dbReference type="FunFam" id="3.40.50.2300:FF:000001">
    <property type="entry name" value="DNA-binding response regulator PhoB"/>
    <property type="match status" value="1"/>
</dbReference>
<dbReference type="Gene3D" id="6.10.250.690">
    <property type="match status" value="1"/>
</dbReference>
<dbReference type="GO" id="GO:0005829">
    <property type="term" value="C:cytosol"/>
    <property type="evidence" value="ECO:0007669"/>
    <property type="project" value="TreeGrafter"/>
</dbReference>
<dbReference type="SMART" id="SM00448">
    <property type="entry name" value="REC"/>
    <property type="match status" value="1"/>
</dbReference>
<keyword evidence="3" id="KW-0902">Two-component regulatory system</keyword>
<dbReference type="PANTHER" id="PTHR48111">
    <property type="entry name" value="REGULATOR OF RPOS"/>
    <property type="match status" value="1"/>
</dbReference>
<dbReference type="FunFam" id="1.10.10.10:FF:000018">
    <property type="entry name" value="DNA-binding response regulator ResD"/>
    <property type="match status" value="1"/>
</dbReference>
<keyword evidence="12" id="KW-1185">Reference proteome</keyword>
<dbReference type="SUPFAM" id="SSF52172">
    <property type="entry name" value="CheY-like"/>
    <property type="match status" value="1"/>
</dbReference>
<protein>
    <submittedName>
        <fullName evidence="11">DNA-binding response OmpR family regulator</fullName>
    </submittedName>
</protein>
<dbReference type="InterPro" id="IPR036388">
    <property type="entry name" value="WH-like_DNA-bd_sf"/>
</dbReference>
<dbReference type="GO" id="GO:0000976">
    <property type="term" value="F:transcription cis-regulatory region binding"/>
    <property type="evidence" value="ECO:0007669"/>
    <property type="project" value="TreeGrafter"/>
</dbReference>
<sequence length="229" mass="26764">MIKNKILVVEDEKGIRSLIQLYLESKGFIVYPVSSGQEALGIVKNENLSLILLDIEMPYMDGFEVCQKIRQMKNIPIIFISSSRELADKVRSFELGGDDYITKPFDFVELEARVRANIRRYKDEEKKQVKKILQYNNLEIHLDRYECYLNGKLLPLSTREMEILFLLAQHPNQVWSAEQLYDRIWGYDSLGDVQTIKVHISNIRRKLDQSNDGVNYIQTVRGFGYKFTS</sequence>
<dbReference type="Pfam" id="PF00486">
    <property type="entry name" value="Trans_reg_C"/>
    <property type="match status" value="1"/>
</dbReference>
<evidence type="ECO:0000256" key="7">
    <source>
        <dbReference type="PROSITE-ProRule" id="PRU00169"/>
    </source>
</evidence>
<dbReference type="EMBL" id="QJJQ01000006">
    <property type="protein sequence ID" value="PXW87037.1"/>
    <property type="molecule type" value="Genomic_DNA"/>
</dbReference>
<dbReference type="Gene3D" id="3.40.50.2300">
    <property type="match status" value="1"/>
</dbReference>
<dbReference type="GO" id="GO:0032993">
    <property type="term" value="C:protein-DNA complex"/>
    <property type="evidence" value="ECO:0007669"/>
    <property type="project" value="TreeGrafter"/>
</dbReference>
<evidence type="ECO:0000256" key="1">
    <source>
        <dbReference type="ARBA" id="ARBA00004496"/>
    </source>
</evidence>
<feature type="modified residue" description="4-aspartylphosphate" evidence="7">
    <location>
        <position position="54"/>
    </location>
</feature>
<proteinExistence type="predicted"/>
<evidence type="ECO:0000259" key="10">
    <source>
        <dbReference type="PROSITE" id="PS51755"/>
    </source>
</evidence>
<dbReference type="SMART" id="SM00862">
    <property type="entry name" value="Trans_reg_C"/>
    <property type="match status" value="1"/>
</dbReference>
<name>A0A2V3VYF1_9BACI</name>
<feature type="domain" description="Response regulatory" evidence="9">
    <location>
        <begin position="5"/>
        <end position="118"/>
    </location>
</feature>
<dbReference type="InterPro" id="IPR011006">
    <property type="entry name" value="CheY-like_superfamily"/>
</dbReference>
<evidence type="ECO:0000256" key="8">
    <source>
        <dbReference type="PROSITE-ProRule" id="PRU01091"/>
    </source>
</evidence>
<dbReference type="AlphaFoldDB" id="A0A2V3VYF1"/>
<dbReference type="GO" id="GO:0006355">
    <property type="term" value="P:regulation of DNA-templated transcription"/>
    <property type="evidence" value="ECO:0007669"/>
    <property type="project" value="InterPro"/>
</dbReference>
<dbReference type="InterPro" id="IPR001867">
    <property type="entry name" value="OmpR/PhoB-type_DNA-bd"/>
</dbReference>